<dbReference type="Pfam" id="PF01730">
    <property type="entry name" value="UreF"/>
    <property type="match status" value="1"/>
</dbReference>
<dbReference type="Proteomes" id="UP000813385">
    <property type="component" value="Unassembled WGS sequence"/>
</dbReference>
<evidence type="ECO:0000256" key="2">
    <source>
        <dbReference type="ARBA" id="ARBA00023186"/>
    </source>
</evidence>
<dbReference type="PANTHER" id="PTHR33620">
    <property type="entry name" value="UREASE ACCESSORY PROTEIN F"/>
    <property type="match status" value="1"/>
</dbReference>
<dbReference type="AlphaFoldDB" id="A0A8K0TMJ5"/>
<dbReference type="Gene3D" id="1.10.4190.10">
    <property type="entry name" value="Urease accessory protein UreF"/>
    <property type="match status" value="1"/>
</dbReference>
<organism evidence="5 6">
    <name type="scientific">Plectosphaerella cucumerina</name>
    <dbReference type="NCBI Taxonomy" id="40658"/>
    <lineage>
        <taxon>Eukaryota</taxon>
        <taxon>Fungi</taxon>
        <taxon>Dikarya</taxon>
        <taxon>Ascomycota</taxon>
        <taxon>Pezizomycotina</taxon>
        <taxon>Sordariomycetes</taxon>
        <taxon>Hypocreomycetidae</taxon>
        <taxon>Glomerellales</taxon>
        <taxon>Plectosphaerellaceae</taxon>
        <taxon>Plectosphaerella</taxon>
    </lineage>
</organism>
<keyword evidence="2" id="KW-0143">Chaperone</keyword>
<name>A0A8K0TMJ5_9PEZI</name>
<keyword evidence="4" id="KW-0175">Coiled coil</keyword>
<protein>
    <submittedName>
        <fullName evidence="5">Urease</fullName>
    </submittedName>
</protein>
<gene>
    <name evidence="5" type="ORF">B0T11DRAFT_91484</name>
</gene>
<dbReference type="InterPro" id="IPR038277">
    <property type="entry name" value="UreF_sf"/>
</dbReference>
<keyword evidence="6" id="KW-1185">Reference proteome</keyword>
<evidence type="ECO:0000256" key="3">
    <source>
        <dbReference type="ARBA" id="ARBA00046339"/>
    </source>
</evidence>
<dbReference type="EMBL" id="JAGPXD010000003">
    <property type="protein sequence ID" value="KAH7363128.1"/>
    <property type="molecule type" value="Genomic_DNA"/>
</dbReference>
<keyword evidence="1" id="KW-0996">Nickel insertion</keyword>
<comment type="caution">
    <text evidence="5">The sequence shown here is derived from an EMBL/GenBank/DDBJ whole genome shotgun (WGS) entry which is preliminary data.</text>
</comment>
<dbReference type="GO" id="GO:0016151">
    <property type="term" value="F:nickel cation binding"/>
    <property type="evidence" value="ECO:0007669"/>
    <property type="project" value="InterPro"/>
</dbReference>
<evidence type="ECO:0000256" key="1">
    <source>
        <dbReference type="ARBA" id="ARBA00022988"/>
    </source>
</evidence>
<evidence type="ECO:0000313" key="5">
    <source>
        <dbReference type="EMBL" id="KAH7363128.1"/>
    </source>
</evidence>
<evidence type="ECO:0000313" key="6">
    <source>
        <dbReference type="Proteomes" id="UP000813385"/>
    </source>
</evidence>
<sequence>MDSLPEHESIQSTEAEVAALEEQLAAAKARLRAHKNQLNGTEVTTIPERPKDSLSFASPSTLPANHYLLLLSDSALPLGSFAFSSGLESYLAHTPRNRSSFSVFLPESLSSYASTTLPFVLAAWRDPASVADLDDHLDATIICTVGRRASVAQGRALMSIWERSFSQSLPKDAVETLRPYAAQLRSTSWATTPAPSSSDAGPADDPDVPLVHAHLGPLFGAVARLVGLTLRQAAYVFMLSHVKALVSAAVRASMFGPYQAQKVLGSVEVQRLITHVIDREWETQVEEASQTMPVMDLWFGRHELLYSRIFNS</sequence>
<proteinExistence type="inferred from homology"/>
<accession>A0A8K0TMJ5</accession>
<dbReference type="PANTHER" id="PTHR33620:SF1">
    <property type="entry name" value="UREASE ACCESSORY PROTEIN F"/>
    <property type="match status" value="1"/>
</dbReference>
<comment type="similarity">
    <text evidence="3">Belongs to the UreF family.</text>
</comment>
<evidence type="ECO:0000256" key="4">
    <source>
        <dbReference type="SAM" id="Coils"/>
    </source>
</evidence>
<dbReference type="InterPro" id="IPR002639">
    <property type="entry name" value="UreF"/>
</dbReference>
<feature type="coiled-coil region" evidence="4">
    <location>
        <begin position="10"/>
        <end position="44"/>
    </location>
</feature>
<reference evidence="5" key="1">
    <citation type="journal article" date="2021" name="Nat. Commun.">
        <title>Genetic determinants of endophytism in the Arabidopsis root mycobiome.</title>
        <authorList>
            <person name="Mesny F."/>
            <person name="Miyauchi S."/>
            <person name="Thiergart T."/>
            <person name="Pickel B."/>
            <person name="Atanasova L."/>
            <person name="Karlsson M."/>
            <person name="Huettel B."/>
            <person name="Barry K.W."/>
            <person name="Haridas S."/>
            <person name="Chen C."/>
            <person name="Bauer D."/>
            <person name="Andreopoulos W."/>
            <person name="Pangilinan J."/>
            <person name="LaButti K."/>
            <person name="Riley R."/>
            <person name="Lipzen A."/>
            <person name="Clum A."/>
            <person name="Drula E."/>
            <person name="Henrissat B."/>
            <person name="Kohler A."/>
            <person name="Grigoriev I.V."/>
            <person name="Martin F.M."/>
            <person name="Hacquard S."/>
        </authorList>
    </citation>
    <scope>NUCLEOTIDE SEQUENCE</scope>
    <source>
        <strain evidence="5">MPI-CAGE-AT-0016</strain>
    </source>
</reference>
<dbReference type="OrthoDB" id="2550922at2759"/>